<accession>A0ABW0SZA9</accession>
<dbReference type="InterPro" id="IPR003746">
    <property type="entry name" value="DUF167"/>
</dbReference>
<dbReference type="SUPFAM" id="SSF69786">
    <property type="entry name" value="YggU-like"/>
    <property type="match status" value="1"/>
</dbReference>
<dbReference type="HAMAP" id="MF_00634">
    <property type="entry name" value="UPF0235"/>
    <property type="match status" value="1"/>
</dbReference>
<organism evidence="3 4">
    <name type="scientific">Rhodanobacter terrae</name>
    <dbReference type="NCBI Taxonomy" id="418647"/>
    <lineage>
        <taxon>Bacteria</taxon>
        <taxon>Pseudomonadati</taxon>
        <taxon>Pseudomonadota</taxon>
        <taxon>Gammaproteobacteria</taxon>
        <taxon>Lysobacterales</taxon>
        <taxon>Rhodanobacteraceae</taxon>
        <taxon>Rhodanobacter</taxon>
    </lineage>
</organism>
<dbReference type="RefSeq" id="WP_377328496.1">
    <property type="nucleotide sequence ID" value="NZ_JBHSNG010000018.1"/>
</dbReference>
<keyword evidence="4" id="KW-1185">Reference proteome</keyword>
<evidence type="ECO:0000256" key="1">
    <source>
        <dbReference type="ARBA" id="ARBA00010364"/>
    </source>
</evidence>
<evidence type="ECO:0000313" key="3">
    <source>
        <dbReference type="EMBL" id="MFC5582424.1"/>
    </source>
</evidence>
<protein>
    <recommendedName>
        <fullName evidence="2">UPF0235 protein ACFPPB_14985</fullName>
    </recommendedName>
</protein>
<evidence type="ECO:0000313" key="4">
    <source>
        <dbReference type="Proteomes" id="UP001596111"/>
    </source>
</evidence>
<dbReference type="Pfam" id="PF02594">
    <property type="entry name" value="DUF167"/>
    <property type="match status" value="1"/>
</dbReference>
<gene>
    <name evidence="3" type="ORF">ACFPPB_14985</name>
</gene>
<dbReference type="Gene3D" id="3.30.1200.10">
    <property type="entry name" value="YggU-like"/>
    <property type="match status" value="1"/>
</dbReference>
<dbReference type="Proteomes" id="UP001596111">
    <property type="component" value="Unassembled WGS sequence"/>
</dbReference>
<dbReference type="PANTHER" id="PTHR13420">
    <property type="entry name" value="UPF0235 PROTEIN C15ORF40"/>
    <property type="match status" value="1"/>
</dbReference>
<dbReference type="EMBL" id="JBHSNG010000018">
    <property type="protein sequence ID" value="MFC5582424.1"/>
    <property type="molecule type" value="Genomic_DNA"/>
</dbReference>
<name>A0ABW0SZA9_9GAMM</name>
<dbReference type="SMART" id="SM01152">
    <property type="entry name" value="DUF167"/>
    <property type="match status" value="1"/>
</dbReference>
<sequence length="82" mass="8728">MTKGTGTPTVIQVKVKPNARVSQIEEAADGVWLAQLKSQPIDGKANEELIGLIAKRFGCPRSAVSIKSGASGRIKRVRIQTA</sequence>
<evidence type="ECO:0000256" key="2">
    <source>
        <dbReference type="HAMAP-Rule" id="MF_00634"/>
    </source>
</evidence>
<comment type="similarity">
    <text evidence="1 2">Belongs to the UPF0235 family.</text>
</comment>
<reference evidence="4" key="1">
    <citation type="journal article" date="2019" name="Int. J. Syst. Evol. Microbiol.">
        <title>The Global Catalogue of Microorganisms (GCM) 10K type strain sequencing project: providing services to taxonomists for standard genome sequencing and annotation.</title>
        <authorList>
            <consortium name="The Broad Institute Genomics Platform"/>
            <consortium name="The Broad Institute Genome Sequencing Center for Infectious Disease"/>
            <person name="Wu L."/>
            <person name="Ma J."/>
        </authorList>
    </citation>
    <scope>NUCLEOTIDE SEQUENCE [LARGE SCALE GENOMIC DNA]</scope>
    <source>
        <strain evidence="4">CGMCC 1.13587</strain>
    </source>
</reference>
<proteinExistence type="inferred from homology"/>
<dbReference type="InterPro" id="IPR036591">
    <property type="entry name" value="YggU-like_sf"/>
</dbReference>
<comment type="caution">
    <text evidence="3">The sequence shown here is derived from an EMBL/GenBank/DDBJ whole genome shotgun (WGS) entry which is preliminary data.</text>
</comment>
<dbReference type="NCBIfam" id="TIGR00251">
    <property type="entry name" value="DUF167 family protein"/>
    <property type="match status" value="1"/>
</dbReference>
<dbReference type="PANTHER" id="PTHR13420:SF7">
    <property type="entry name" value="UPF0235 PROTEIN C15ORF40"/>
    <property type="match status" value="1"/>
</dbReference>